<sequence>MAIEYDLVLGGSTPIELVAARAFPALAERPTGVVPLLSAALFEPYGFEVTVLAEDDAYVEAASDQGRWEWEPVPSVSVGFRLGKAADPEWAVANMLSVVRRLLDSGDEDAALVLNSDLLVLVRADGKVVKHHRETWWSSYPAADQLIPG</sequence>
<evidence type="ECO:0000313" key="1">
    <source>
        <dbReference type="EMBL" id="GIE02523.1"/>
    </source>
</evidence>
<dbReference type="NCBIfam" id="NF040657">
    <property type="entry name" value="immun_SitI3"/>
    <property type="match status" value="1"/>
</dbReference>
<gene>
    <name evidence="1" type="ORF">Adu01nite_38730</name>
</gene>
<protein>
    <submittedName>
        <fullName evidence="1">Uncharacterized protein</fullName>
    </submittedName>
</protein>
<dbReference type="Proteomes" id="UP000637628">
    <property type="component" value="Unassembled WGS sequence"/>
</dbReference>
<dbReference type="EMBL" id="BOML01000032">
    <property type="protein sequence ID" value="GIE02523.1"/>
    <property type="molecule type" value="Genomic_DNA"/>
</dbReference>
<accession>A0ABQ3YY65</accession>
<reference evidence="1 2" key="1">
    <citation type="submission" date="2021-01" db="EMBL/GenBank/DDBJ databases">
        <title>Whole genome shotgun sequence of Actinoplanes durhamensis NBRC 14914.</title>
        <authorList>
            <person name="Komaki H."/>
            <person name="Tamura T."/>
        </authorList>
    </citation>
    <scope>NUCLEOTIDE SEQUENCE [LARGE SCALE GENOMIC DNA]</scope>
    <source>
        <strain evidence="1 2">NBRC 14914</strain>
    </source>
</reference>
<organism evidence="1 2">
    <name type="scientific">Paractinoplanes durhamensis</name>
    <dbReference type="NCBI Taxonomy" id="113563"/>
    <lineage>
        <taxon>Bacteria</taxon>
        <taxon>Bacillati</taxon>
        <taxon>Actinomycetota</taxon>
        <taxon>Actinomycetes</taxon>
        <taxon>Micromonosporales</taxon>
        <taxon>Micromonosporaceae</taxon>
        <taxon>Paractinoplanes</taxon>
    </lineage>
</organism>
<dbReference type="RefSeq" id="WP_203728270.1">
    <property type="nucleotide sequence ID" value="NZ_BAAATX010000024.1"/>
</dbReference>
<evidence type="ECO:0000313" key="2">
    <source>
        <dbReference type="Proteomes" id="UP000637628"/>
    </source>
</evidence>
<name>A0ABQ3YY65_9ACTN</name>
<keyword evidence="2" id="KW-1185">Reference proteome</keyword>
<dbReference type="InterPro" id="IPR049799">
    <property type="entry name" value="SitI3-like"/>
</dbReference>
<comment type="caution">
    <text evidence="1">The sequence shown here is derived from an EMBL/GenBank/DDBJ whole genome shotgun (WGS) entry which is preliminary data.</text>
</comment>
<proteinExistence type="predicted"/>